<dbReference type="GO" id="GO:0070840">
    <property type="term" value="F:dynein complex binding"/>
    <property type="evidence" value="ECO:0007669"/>
    <property type="project" value="TreeGrafter"/>
</dbReference>
<dbReference type="GO" id="GO:0005869">
    <property type="term" value="C:dynactin complex"/>
    <property type="evidence" value="ECO:0007669"/>
    <property type="project" value="InterPro"/>
</dbReference>
<feature type="compositionally biased region" description="Low complexity" evidence="7">
    <location>
        <begin position="1"/>
        <end position="17"/>
    </location>
</feature>
<dbReference type="AlphaFoldDB" id="A0A1D1W3Z4"/>
<dbReference type="EMBL" id="BDGG01000017">
    <property type="protein sequence ID" value="GAV08215.1"/>
    <property type="molecule type" value="Genomic_DNA"/>
</dbReference>
<dbReference type="PANTHER" id="PTHR13072:SF0">
    <property type="entry name" value="DYNACTIN SUBUNIT 6"/>
    <property type="match status" value="1"/>
</dbReference>
<keyword evidence="4" id="KW-0963">Cytoplasm</keyword>
<dbReference type="Gene3D" id="2.160.10.10">
    <property type="entry name" value="Hexapeptide repeat proteins"/>
    <property type="match status" value="1"/>
</dbReference>
<evidence type="ECO:0000256" key="7">
    <source>
        <dbReference type="SAM" id="MobiDB-lite"/>
    </source>
</evidence>
<dbReference type="OrthoDB" id="2355at2759"/>
<comment type="similarity">
    <text evidence="2">Belongs to the dynactin subunits 5/6 family. Dynactin subunit 6 subfamily.</text>
</comment>
<evidence type="ECO:0000313" key="9">
    <source>
        <dbReference type="Proteomes" id="UP000186922"/>
    </source>
</evidence>
<organism evidence="8 9">
    <name type="scientific">Ramazzottius varieornatus</name>
    <name type="common">Water bear</name>
    <name type="synonym">Tardigrade</name>
    <dbReference type="NCBI Taxonomy" id="947166"/>
    <lineage>
        <taxon>Eukaryota</taxon>
        <taxon>Metazoa</taxon>
        <taxon>Ecdysozoa</taxon>
        <taxon>Tardigrada</taxon>
        <taxon>Eutardigrada</taxon>
        <taxon>Parachela</taxon>
        <taxon>Hypsibioidea</taxon>
        <taxon>Ramazzottiidae</taxon>
        <taxon>Ramazzottius</taxon>
    </lineage>
</organism>
<dbReference type="CDD" id="cd04646">
    <property type="entry name" value="LbH_Dynactin_6"/>
    <property type="match status" value="1"/>
</dbReference>
<feature type="region of interest" description="Disordered" evidence="7">
    <location>
        <begin position="1"/>
        <end position="22"/>
    </location>
</feature>
<dbReference type="PANTHER" id="PTHR13072">
    <property type="entry name" value="DYNACTIN 6"/>
    <property type="match status" value="1"/>
</dbReference>
<evidence type="ECO:0000256" key="5">
    <source>
        <dbReference type="ARBA" id="ARBA00023212"/>
    </source>
</evidence>
<evidence type="ECO:0000256" key="1">
    <source>
        <dbReference type="ARBA" id="ARBA00004245"/>
    </source>
</evidence>
<accession>A0A1D1W3Z4</accession>
<keyword evidence="9" id="KW-1185">Reference proteome</keyword>
<evidence type="ECO:0000313" key="8">
    <source>
        <dbReference type="EMBL" id="GAV08215.1"/>
    </source>
</evidence>
<protein>
    <recommendedName>
        <fullName evidence="3">Dynactin subunit 6</fullName>
    </recommendedName>
</protein>
<sequence length="202" mass="21519">MSTVSSQGSAGSRSSVTTPAPAASLNAPPGVIILAKAIVARESELQGQITIGGGTIVHPSARILAENGPIVIGDGNIIEERVTIRNVFPVNEDGSSRTLYIGSKNLFETFSVTEGNIGDLNTISCKARVGKATTLRNGCVVGVSCAVDSAETIPDNMFIYRNGENIERRTSDFNQTPPSIDDHLEFLQKQLPNYHYILKTST</sequence>
<evidence type="ECO:0000256" key="3">
    <source>
        <dbReference type="ARBA" id="ARBA00016573"/>
    </source>
</evidence>
<evidence type="ECO:0000256" key="2">
    <source>
        <dbReference type="ARBA" id="ARBA00007719"/>
    </source>
</evidence>
<dbReference type="GO" id="GO:0007052">
    <property type="term" value="P:mitotic spindle organization"/>
    <property type="evidence" value="ECO:0007669"/>
    <property type="project" value="TreeGrafter"/>
</dbReference>
<dbReference type="STRING" id="947166.A0A1D1W3Z4"/>
<evidence type="ECO:0000256" key="6">
    <source>
        <dbReference type="ARBA" id="ARBA00034687"/>
    </source>
</evidence>
<dbReference type="Proteomes" id="UP000186922">
    <property type="component" value="Unassembled WGS sequence"/>
</dbReference>
<evidence type="ECO:0000256" key="4">
    <source>
        <dbReference type="ARBA" id="ARBA00022490"/>
    </source>
</evidence>
<dbReference type="InterPro" id="IPR011004">
    <property type="entry name" value="Trimer_LpxA-like_sf"/>
</dbReference>
<comment type="subcellular location">
    <subcellularLocation>
        <location evidence="1">Cytoplasm</location>
        <location evidence="1">Cytoskeleton</location>
    </subcellularLocation>
</comment>
<reference evidence="8 9" key="1">
    <citation type="journal article" date="2016" name="Nat. Commun.">
        <title>Extremotolerant tardigrade genome and improved radiotolerance of human cultured cells by tardigrade-unique protein.</title>
        <authorList>
            <person name="Hashimoto T."/>
            <person name="Horikawa D.D."/>
            <person name="Saito Y."/>
            <person name="Kuwahara H."/>
            <person name="Kozuka-Hata H."/>
            <person name="Shin-I T."/>
            <person name="Minakuchi Y."/>
            <person name="Ohishi K."/>
            <person name="Motoyama A."/>
            <person name="Aizu T."/>
            <person name="Enomoto A."/>
            <person name="Kondo K."/>
            <person name="Tanaka S."/>
            <person name="Hara Y."/>
            <person name="Koshikawa S."/>
            <person name="Sagara H."/>
            <person name="Miura T."/>
            <person name="Yokobori S."/>
            <person name="Miyagawa K."/>
            <person name="Suzuki Y."/>
            <person name="Kubo T."/>
            <person name="Oyama M."/>
            <person name="Kohara Y."/>
            <person name="Fujiyama A."/>
            <person name="Arakawa K."/>
            <person name="Katayama T."/>
            <person name="Toyoda A."/>
            <person name="Kunieda T."/>
        </authorList>
    </citation>
    <scope>NUCLEOTIDE SEQUENCE [LARGE SCALE GENOMIC DNA]</scope>
    <source>
        <strain evidence="8 9">YOKOZUNA-1</strain>
    </source>
</reference>
<comment type="caution">
    <text evidence="8">The sequence shown here is derived from an EMBL/GenBank/DDBJ whole genome shotgun (WGS) entry which is preliminary data.</text>
</comment>
<keyword evidence="5" id="KW-0206">Cytoskeleton</keyword>
<gene>
    <name evidence="8" type="primary">RvY_17941-1</name>
    <name evidence="8" type="synonym">RvY_17941.1</name>
    <name evidence="8" type="ORF">RvY_17941</name>
</gene>
<comment type="function">
    <text evidence="6">Part of the dynactin complex that activates the molecular motor dynein for ultra-processive transport along microtubules.</text>
</comment>
<dbReference type="SUPFAM" id="SSF51161">
    <property type="entry name" value="Trimeric LpxA-like enzymes"/>
    <property type="match status" value="1"/>
</dbReference>
<dbReference type="InterPro" id="IPR027777">
    <property type="entry name" value="DCTN6"/>
</dbReference>
<name>A0A1D1W3Z4_RAMVA</name>
<proteinExistence type="inferred from homology"/>